<organism evidence="2 3">
    <name type="scientific">Nocardioides jiangsuensis</name>
    <dbReference type="NCBI Taxonomy" id="2866161"/>
    <lineage>
        <taxon>Bacteria</taxon>
        <taxon>Bacillati</taxon>
        <taxon>Actinomycetota</taxon>
        <taxon>Actinomycetes</taxon>
        <taxon>Propionibacteriales</taxon>
        <taxon>Nocardioidaceae</taxon>
        <taxon>Nocardioides</taxon>
    </lineage>
</organism>
<keyword evidence="3" id="KW-1185">Reference proteome</keyword>
<dbReference type="Gene3D" id="3.60.40.10">
    <property type="entry name" value="PPM-type phosphatase domain"/>
    <property type="match status" value="1"/>
</dbReference>
<name>A0ABS7RLM3_9ACTN</name>
<sequence>MAATEQVFTPAVLPGLPAAGTPGIHDVTKPLSFGPAAVLKPQPPRLPDWPHTAMEHVPDTAIDWLDTEVGHVRAVSARGHMHRYLGEVRQDSYGLGLVEDVLVISVADGLGSAEWSHMGSAVASAEAARWKGFLELTCGDAAPFETVSMEALAEELAAVAADRGVDVREVATTLVAAAVRTRQMSEQGIAFEVTLLQVGDSTAWRCSSEEGGWVKLGEEPDDRSTLISTAVDPLPLHHEARVWRETFEAGETLALVSDGVGNMFQANSDYASVLAGLWQDGAPTPSRLLEVVDATVKSFDDDRTFVGIHFPGPAQS</sequence>
<accession>A0ABS7RLM3</accession>
<dbReference type="Pfam" id="PF13672">
    <property type="entry name" value="PP2C_2"/>
    <property type="match status" value="1"/>
</dbReference>
<feature type="domain" description="PPM-type phosphatase" evidence="1">
    <location>
        <begin position="78"/>
        <end position="281"/>
    </location>
</feature>
<protein>
    <submittedName>
        <fullName evidence="2">Protein phosphatase 2C domain-containing protein</fullName>
    </submittedName>
</protein>
<dbReference type="SUPFAM" id="SSF81606">
    <property type="entry name" value="PP2C-like"/>
    <property type="match status" value="1"/>
</dbReference>
<dbReference type="Proteomes" id="UP000754710">
    <property type="component" value="Unassembled WGS sequence"/>
</dbReference>
<comment type="caution">
    <text evidence="2">The sequence shown here is derived from an EMBL/GenBank/DDBJ whole genome shotgun (WGS) entry which is preliminary data.</text>
</comment>
<dbReference type="InterPro" id="IPR036457">
    <property type="entry name" value="PPM-type-like_dom_sf"/>
</dbReference>
<dbReference type="RefSeq" id="WP_221025651.1">
    <property type="nucleotide sequence ID" value="NZ_JAIEZQ010000002.1"/>
</dbReference>
<gene>
    <name evidence="2" type="ORF">K1X13_14100</name>
</gene>
<evidence type="ECO:0000259" key="1">
    <source>
        <dbReference type="Pfam" id="PF13672"/>
    </source>
</evidence>
<evidence type="ECO:0000313" key="2">
    <source>
        <dbReference type="EMBL" id="MBY9075962.1"/>
    </source>
</evidence>
<reference evidence="2 3" key="1">
    <citation type="submission" date="2021-08" db="EMBL/GenBank/DDBJ databases">
        <title>Nocardioides bacterium WL0053 sp. nov., isolated from the sediment.</title>
        <authorList>
            <person name="Wang L."/>
            <person name="Zhang D."/>
            <person name="Zhang A."/>
        </authorList>
    </citation>
    <scope>NUCLEOTIDE SEQUENCE [LARGE SCALE GENOMIC DNA]</scope>
    <source>
        <strain evidence="2 3">WL0053</strain>
    </source>
</reference>
<dbReference type="EMBL" id="JAIEZQ010000002">
    <property type="protein sequence ID" value="MBY9075962.1"/>
    <property type="molecule type" value="Genomic_DNA"/>
</dbReference>
<evidence type="ECO:0000313" key="3">
    <source>
        <dbReference type="Proteomes" id="UP000754710"/>
    </source>
</evidence>
<dbReference type="InterPro" id="IPR001932">
    <property type="entry name" value="PPM-type_phosphatase-like_dom"/>
</dbReference>
<proteinExistence type="predicted"/>